<dbReference type="EMBL" id="MT439001">
    <property type="protein sequence ID" value="QOL01248.1"/>
    <property type="molecule type" value="mRNA"/>
</dbReference>
<dbReference type="PROSITE" id="PS00131">
    <property type="entry name" value="CARBOXYPEPT_SER_SER"/>
    <property type="match status" value="1"/>
</dbReference>
<evidence type="ECO:0000256" key="2">
    <source>
        <dbReference type="ARBA" id="ARBA00022645"/>
    </source>
</evidence>
<dbReference type="PRINTS" id="PR00724">
    <property type="entry name" value="CRBOXYPTASEC"/>
</dbReference>
<feature type="signal peptide" evidence="8">
    <location>
        <begin position="1"/>
        <end position="20"/>
    </location>
</feature>
<dbReference type="Pfam" id="PF00450">
    <property type="entry name" value="Peptidase_S10"/>
    <property type="match status" value="1"/>
</dbReference>
<dbReference type="InterPro" id="IPR001563">
    <property type="entry name" value="Peptidase_S10"/>
</dbReference>
<evidence type="ECO:0000256" key="4">
    <source>
        <dbReference type="ARBA" id="ARBA00022729"/>
    </source>
</evidence>
<evidence type="ECO:0000256" key="6">
    <source>
        <dbReference type="ARBA" id="ARBA00023157"/>
    </source>
</evidence>
<keyword evidence="4 8" id="KW-0732">Signal</keyword>
<evidence type="ECO:0000256" key="3">
    <source>
        <dbReference type="ARBA" id="ARBA00022670"/>
    </source>
</evidence>
<dbReference type="InterPro" id="IPR018202">
    <property type="entry name" value="Ser_caboxypep_ser_AS"/>
</dbReference>
<keyword evidence="7" id="KW-0325">Glycoprotein</keyword>
<evidence type="ECO:0000256" key="8">
    <source>
        <dbReference type="RuleBase" id="RU361156"/>
    </source>
</evidence>
<dbReference type="AlphaFoldDB" id="A0A7L9QF00"/>
<sequence length="488" mass="54093">MLKLIWLATFCAAVATAVTAESDQTQIIQKHPNEITDIPGLQCNLKSRHYGGYITVDADNNRNLYYYFVTSKRKPAKDPLILWLNGGPGCSSFDGFIYEHGPFEVKFAKGTEPSQDGRVVLHSNPFSWSKTANIIYLDSPAGTGMSYSETRSDYVTNDTHTAQDSNKFIRGFLEQYPQYAKNDFYIIGESYAGVYVPTLAQTIVAGNADGQTPEVNIQGYAIGNGVTDDEVDGNAIIPFAYGKALLSTQLYMDLMQECNGSFWNATKGTQCDKLLHVAYNNLKDINLYDILWTCYHGSRPRQQALMQARASPQGRAWPLGGPVRPGLVPTWSDLLGAELGHVPPCLDSREMWAFANNADIRKAIHAEPISKIGRFDECSDRITYTHDTGSMIPIHADLVSKGLRVLIYSGDHDMCVPHTGSEAWTQGLGLKVQQPWHPWKFNDQVAGFIQHFEGLSYATVKGAGHMVGQAKPAEALHLIDSFLRRDLL</sequence>
<evidence type="ECO:0000313" key="9">
    <source>
        <dbReference type="EMBL" id="QOL01248.1"/>
    </source>
</evidence>
<keyword evidence="5 8" id="KW-0378">Hydrolase</keyword>
<evidence type="ECO:0000256" key="5">
    <source>
        <dbReference type="ARBA" id="ARBA00022801"/>
    </source>
</evidence>
<keyword evidence="2 8" id="KW-0121">Carboxypeptidase</keyword>
<evidence type="ECO:0000256" key="7">
    <source>
        <dbReference type="ARBA" id="ARBA00023180"/>
    </source>
</evidence>
<dbReference type="GO" id="GO:0019748">
    <property type="term" value="P:secondary metabolic process"/>
    <property type="evidence" value="ECO:0007669"/>
    <property type="project" value="TreeGrafter"/>
</dbReference>
<dbReference type="FunFam" id="3.40.50.12670:FF:000002">
    <property type="entry name" value="Carboxypeptidase"/>
    <property type="match status" value="1"/>
</dbReference>
<proteinExistence type="evidence at transcript level"/>
<keyword evidence="6" id="KW-1015">Disulfide bond</keyword>
<dbReference type="Gene3D" id="3.40.50.1820">
    <property type="entry name" value="alpha/beta hydrolase"/>
    <property type="match status" value="1"/>
</dbReference>
<protein>
    <recommendedName>
        <fullName evidence="8">Carboxypeptidase</fullName>
        <ecNumber evidence="8">3.4.16.-</ecNumber>
    </recommendedName>
</protein>
<dbReference type="PANTHER" id="PTHR11802">
    <property type="entry name" value="SERINE PROTEASE FAMILY S10 SERINE CARBOXYPEPTIDASE"/>
    <property type="match status" value="1"/>
</dbReference>
<dbReference type="GO" id="GO:0006508">
    <property type="term" value="P:proteolysis"/>
    <property type="evidence" value="ECO:0007669"/>
    <property type="project" value="UniProtKB-KW"/>
</dbReference>
<dbReference type="EC" id="3.4.16.-" evidence="8"/>
<name>A0A7L9QF00_9CHLO</name>
<dbReference type="GO" id="GO:0004185">
    <property type="term" value="F:serine-type carboxypeptidase activity"/>
    <property type="evidence" value="ECO:0007669"/>
    <property type="project" value="UniProtKB-UniRule"/>
</dbReference>
<dbReference type="SUPFAM" id="SSF53474">
    <property type="entry name" value="alpha/beta-Hydrolases"/>
    <property type="match status" value="1"/>
</dbReference>
<evidence type="ECO:0000256" key="1">
    <source>
        <dbReference type="ARBA" id="ARBA00009431"/>
    </source>
</evidence>
<accession>A0A7L9QF00</accession>
<feature type="chain" id="PRO_5029932185" description="Carboxypeptidase" evidence="8">
    <location>
        <begin position="21"/>
        <end position="488"/>
    </location>
</feature>
<organism evidence="9">
    <name type="scientific">Trebouxia lynnae</name>
    <dbReference type="NCBI Taxonomy" id="1825957"/>
    <lineage>
        <taxon>Eukaryota</taxon>
        <taxon>Viridiplantae</taxon>
        <taxon>Chlorophyta</taxon>
        <taxon>core chlorophytes</taxon>
        <taxon>Trebouxiophyceae</taxon>
        <taxon>Trebouxiales</taxon>
        <taxon>Trebouxiaceae</taxon>
        <taxon>Trebouxia</taxon>
    </lineage>
</organism>
<dbReference type="PANTHER" id="PTHR11802:SF254">
    <property type="entry name" value="SERINE CARBOXYPEPTIDASE-LIKE 20"/>
    <property type="match status" value="1"/>
</dbReference>
<comment type="similarity">
    <text evidence="1 8">Belongs to the peptidase S10 family.</text>
</comment>
<dbReference type="InterPro" id="IPR029058">
    <property type="entry name" value="AB_hydrolase_fold"/>
</dbReference>
<dbReference type="Gene3D" id="3.40.50.12670">
    <property type="match status" value="1"/>
</dbReference>
<dbReference type="FunFam" id="3.40.50.1820:FF:000143">
    <property type="entry name" value="Carboxypeptidase"/>
    <property type="match status" value="1"/>
</dbReference>
<reference evidence="9" key="1">
    <citation type="journal article" date="2020" name="Microb. Ecol.">
        <title>The Under-explored Extracellular Proteome of Aero-Terrestrial Microalgae Provides Clues on Different Mechanisms of Desiccation Tolerance in Non-Model Organisms.</title>
        <authorList>
            <person name="Gonzalez-Hourcade M."/>
            <person name="Del Campo E.M."/>
            <person name="Casano L.M."/>
        </authorList>
    </citation>
    <scope>NUCLEOTIDE SEQUENCE</scope>
    <source>
        <strain evidence="9">TR9</strain>
    </source>
</reference>
<keyword evidence="3 8" id="KW-0645">Protease</keyword>
<dbReference type="GO" id="GO:0016747">
    <property type="term" value="F:acyltransferase activity, transferring groups other than amino-acyl groups"/>
    <property type="evidence" value="ECO:0007669"/>
    <property type="project" value="TreeGrafter"/>
</dbReference>